<dbReference type="SUPFAM" id="SSF50621">
    <property type="entry name" value="Alanine racemase C-terminal domain-like"/>
    <property type="match status" value="1"/>
</dbReference>
<dbReference type="InterPro" id="IPR000183">
    <property type="entry name" value="Orn/DAP/Arg_de-COase"/>
</dbReference>
<dbReference type="PRINTS" id="PR01181">
    <property type="entry name" value="DAPDCRBXLASE"/>
</dbReference>
<dbReference type="InterPro" id="IPR009006">
    <property type="entry name" value="Ala_racemase/Decarboxylase_C"/>
</dbReference>
<keyword evidence="3 5" id="KW-0663">Pyridoxal phosphate</keyword>
<proteinExistence type="predicted"/>
<feature type="modified residue" description="N6-(pyridoxal phosphate)lysine" evidence="5">
    <location>
        <position position="66"/>
    </location>
</feature>
<reference evidence="8" key="1">
    <citation type="submission" date="2022-08" db="EMBL/GenBank/DDBJ databases">
        <title>Novel sulfate-reducing endosymbionts in the free-living metamonad Anaeramoeba.</title>
        <authorList>
            <person name="Jerlstrom-Hultqvist J."/>
            <person name="Cepicka I."/>
            <person name="Gallot-Lavallee L."/>
            <person name="Salas-Leiva D."/>
            <person name="Curtis B.A."/>
            <person name="Zahonova K."/>
            <person name="Pipaliya S."/>
            <person name="Dacks J."/>
            <person name="Roger A.J."/>
        </authorList>
    </citation>
    <scope>NUCLEOTIDE SEQUENCE</scope>
    <source>
        <strain evidence="8">Schooner1</strain>
    </source>
</reference>
<dbReference type="AlphaFoldDB" id="A0AAV8A987"/>
<accession>A0AAV8A987</accession>
<evidence type="ECO:0000313" key="10">
    <source>
        <dbReference type="Proteomes" id="UP001150062"/>
    </source>
</evidence>
<feature type="domain" description="Orn/DAP/Arg decarboxylase 2 N-terminal" evidence="6">
    <location>
        <begin position="53"/>
        <end position="282"/>
    </location>
</feature>
<dbReference type="GO" id="GO:0008836">
    <property type="term" value="F:diaminopimelate decarboxylase activity"/>
    <property type="evidence" value="ECO:0007669"/>
    <property type="project" value="InterPro"/>
</dbReference>
<dbReference type="NCBIfam" id="TIGR01048">
    <property type="entry name" value="lysA"/>
    <property type="match status" value="1"/>
</dbReference>
<evidence type="ECO:0000256" key="2">
    <source>
        <dbReference type="ARBA" id="ARBA00022793"/>
    </source>
</evidence>
<evidence type="ECO:0000313" key="8">
    <source>
        <dbReference type="EMBL" id="KAJ6253579.1"/>
    </source>
</evidence>
<evidence type="ECO:0000256" key="4">
    <source>
        <dbReference type="ARBA" id="ARBA00023239"/>
    </source>
</evidence>
<dbReference type="PRINTS" id="PR01179">
    <property type="entry name" value="ODADCRBXLASE"/>
</dbReference>
<dbReference type="InterPro" id="IPR022644">
    <property type="entry name" value="De-COase2_N"/>
</dbReference>
<dbReference type="Gene3D" id="2.40.37.10">
    <property type="entry name" value="Lyase, Ornithine Decarboxylase, Chain A, domain 1"/>
    <property type="match status" value="1"/>
</dbReference>
<dbReference type="InterPro" id="IPR022653">
    <property type="entry name" value="De-COase2_pyr-phos_BS"/>
</dbReference>
<protein>
    <submittedName>
        <fullName evidence="7 8">Diaminopimelate decarboxylase 1</fullName>
    </submittedName>
</protein>
<sequence length="394" mass="44346">MSLHSIPSVLTPTSFPWWYHKKDLLLKIAKREGTPLHVYDRKTIQDLSTMVKSTLKSVDRFHYAMKANNNPTILKLIRSQGIGFDTVSIGEIYNLFQNIDDIKANEILFTPNFVSRNDLEKAFQLGVNVTLDNKYMLEHWGSSLKNQKVWLRIDTDNPQGHHEFVQTAGKDSKFGIPIPEFKESLKLAREAGLKIVGLHAHVGSGVDKEKTWAKTLQTLSDLAELNPDIRTIDLGGGLKVKEDPIEGKEFDLRLVEKALHDTKKKMNPNIKVVMEPGRIFVASSGIMIGRVNQLKSKLDHHYVGIDVSMSHFLRPALYKATHQIVNLSKLESNHNSKSIVVGNVCETGDILNKSAMLPENTEEGDYLLMAATGAYGKSMSSRYNLLQRAKEIFI</sequence>
<name>A0AAV8A987_9EUKA</name>
<evidence type="ECO:0000259" key="6">
    <source>
        <dbReference type="Pfam" id="PF02784"/>
    </source>
</evidence>
<dbReference type="Pfam" id="PF02784">
    <property type="entry name" value="Orn_Arg_deC_N"/>
    <property type="match status" value="1"/>
</dbReference>
<dbReference type="GO" id="GO:0009089">
    <property type="term" value="P:lysine biosynthetic process via diaminopimelate"/>
    <property type="evidence" value="ECO:0007669"/>
    <property type="project" value="InterPro"/>
</dbReference>
<dbReference type="EMBL" id="JAOAOG010000028">
    <property type="protein sequence ID" value="KAJ6253579.1"/>
    <property type="molecule type" value="Genomic_DNA"/>
</dbReference>
<dbReference type="SUPFAM" id="SSF51419">
    <property type="entry name" value="PLP-binding barrel"/>
    <property type="match status" value="1"/>
</dbReference>
<dbReference type="Gene3D" id="3.20.20.10">
    <property type="entry name" value="Alanine racemase"/>
    <property type="match status" value="1"/>
</dbReference>
<dbReference type="PANTHER" id="PTHR43727">
    <property type="entry name" value="DIAMINOPIMELATE DECARBOXYLASE"/>
    <property type="match status" value="1"/>
</dbReference>
<dbReference type="Proteomes" id="UP001146793">
    <property type="component" value="Unassembled WGS sequence"/>
</dbReference>
<organism evidence="7 9">
    <name type="scientific">Anaeramoeba flamelloides</name>
    <dbReference type="NCBI Taxonomy" id="1746091"/>
    <lineage>
        <taxon>Eukaryota</taxon>
        <taxon>Metamonada</taxon>
        <taxon>Anaeramoebidae</taxon>
        <taxon>Anaeramoeba</taxon>
    </lineage>
</organism>
<dbReference type="PANTHER" id="PTHR43727:SF2">
    <property type="entry name" value="GROUP IV DECARBOXYLASE"/>
    <property type="match status" value="1"/>
</dbReference>
<feature type="active site" description="Proton donor" evidence="5">
    <location>
        <position position="345"/>
    </location>
</feature>
<keyword evidence="10" id="KW-1185">Reference proteome</keyword>
<evidence type="ECO:0000256" key="3">
    <source>
        <dbReference type="ARBA" id="ARBA00022898"/>
    </source>
</evidence>
<evidence type="ECO:0000256" key="5">
    <source>
        <dbReference type="PIRSR" id="PIRSR600183-50"/>
    </source>
</evidence>
<dbReference type="InterPro" id="IPR002986">
    <property type="entry name" value="DAP_deCOOHase_LysA"/>
</dbReference>
<gene>
    <name evidence="7" type="ORF">M0812_05699</name>
    <name evidence="8" type="ORF">M0813_12992</name>
</gene>
<comment type="cofactor">
    <cofactor evidence="1 5">
        <name>pyridoxal 5'-phosphate</name>
        <dbReference type="ChEBI" id="CHEBI:597326"/>
    </cofactor>
</comment>
<dbReference type="EMBL" id="JANTQA010000012">
    <property type="protein sequence ID" value="KAJ3449546.1"/>
    <property type="molecule type" value="Genomic_DNA"/>
</dbReference>
<reference evidence="7" key="2">
    <citation type="submission" date="2022-08" db="EMBL/GenBank/DDBJ databases">
        <title>Novel sulphate-reducing endosymbionts in the free-living metamonad Anaeramoeba.</title>
        <authorList>
            <person name="Jerlstrom-Hultqvist J."/>
            <person name="Cepicka I."/>
            <person name="Gallot-Lavallee L."/>
            <person name="Salas-Leiva D."/>
            <person name="Curtis B.A."/>
            <person name="Zahonova K."/>
            <person name="Pipaliya S."/>
            <person name="Dacks J."/>
            <person name="Roger A.J."/>
        </authorList>
    </citation>
    <scope>NUCLEOTIDE SEQUENCE</scope>
    <source>
        <strain evidence="7">Busselton2</strain>
    </source>
</reference>
<evidence type="ECO:0000256" key="1">
    <source>
        <dbReference type="ARBA" id="ARBA00001933"/>
    </source>
</evidence>
<keyword evidence="4" id="KW-0456">Lyase</keyword>
<evidence type="ECO:0000313" key="7">
    <source>
        <dbReference type="EMBL" id="KAJ3449546.1"/>
    </source>
</evidence>
<dbReference type="InterPro" id="IPR029066">
    <property type="entry name" value="PLP-binding_barrel"/>
</dbReference>
<evidence type="ECO:0000313" key="9">
    <source>
        <dbReference type="Proteomes" id="UP001146793"/>
    </source>
</evidence>
<dbReference type="PROSITE" id="PS00878">
    <property type="entry name" value="ODR_DC_2_1"/>
    <property type="match status" value="1"/>
</dbReference>
<keyword evidence="2" id="KW-0210">Decarboxylase</keyword>
<comment type="caution">
    <text evidence="7">The sequence shown here is derived from an EMBL/GenBank/DDBJ whole genome shotgun (WGS) entry which is preliminary data.</text>
</comment>
<dbReference type="Proteomes" id="UP001150062">
    <property type="component" value="Unassembled WGS sequence"/>
</dbReference>